<dbReference type="Proteomes" id="UP000585836">
    <property type="component" value="Unassembled WGS sequence"/>
</dbReference>
<organism evidence="2 3">
    <name type="scientific">Streptomyces echinatus</name>
    <dbReference type="NCBI Taxonomy" id="67293"/>
    <lineage>
        <taxon>Bacteria</taxon>
        <taxon>Bacillati</taxon>
        <taxon>Actinomycetota</taxon>
        <taxon>Actinomycetes</taxon>
        <taxon>Kitasatosporales</taxon>
        <taxon>Streptomycetaceae</taxon>
        <taxon>Streptomyces</taxon>
    </lineage>
</organism>
<dbReference type="AlphaFoldDB" id="A0A7W9PRY5"/>
<gene>
    <name evidence="2" type="ORF">FHS34_001764</name>
</gene>
<evidence type="ECO:0000313" key="2">
    <source>
        <dbReference type="EMBL" id="MBB5926308.1"/>
    </source>
</evidence>
<accession>A0A7W9PRY5</accession>
<dbReference type="EMBL" id="JACHJK010000003">
    <property type="protein sequence ID" value="MBB5926308.1"/>
    <property type="molecule type" value="Genomic_DNA"/>
</dbReference>
<keyword evidence="3" id="KW-1185">Reference proteome</keyword>
<feature type="compositionally biased region" description="Gly residues" evidence="1">
    <location>
        <begin position="75"/>
        <end position="84"/>
    </location>
</feature>
<reference evidence="2 3" key="1">
    <citation type="submission" date="2020-08" db="EMBL/GenBank/DDBJ databases">
        <title>Genomic Encyclopedia of Type Strains, Phase III (KMG-III): the genomes of soil and plant-associated and newly described type strains.</title>
        <authorList>
            <person name="Whitman W."/>
        </authorList>
    </citation>
    <scope>NUCLEOTIDE SEQUENCE [LARGE SCALE GENOMIC DNA]</scope>
    <source>
        <strain evidence="2 3">CECT 3313</strain>
    </source>
</reference>
<evidence type="ECO:0000256" key="1">
    <source>
        <dbReference type="SAM" id="MobiDB-lite"/>
    </source>
</evidence>
<evidence type="ECO:0000313" key="3">
    <source>
        <dbReference type="Proteomes" id="UP000585836"/>
    </source>
</evidence>
<feature type="compositionally biased region" description="Basic and acidic residues" evidence="1">
    <location>
        <begin position="55"/>
        <end position="67"/>
    </location>
</feature>
<protein>
    <submittedName>
        <fullName evidence="2">Uncharacterized protein</fullName>
    </submittedName>
</protein>
<comment type="caution">
    <text evidence="2">The sequence shown here is derived from an EMBL/GenBank/DDBJ whole genome shotgun (WGS) entry which is preliminary data.</text>
</comment>
<name>A0A7W9PRY5_9ACTN</name>
<proteinExistence type="predicted"/>
<feature type="region of interest" description="Disordered" evidence="1">
    <location>
        <begin position="55"/>
        <end position="94"/>
    </location>
</feature>
<sequence>MFRFGGGRGGDGMRAETVPFSRVLGRRRSGCPEVAMVGLVGRGCEVLVDLAHEDAEGEEGSGRRYGGDDAVEAGDVGGGAGAGDAGDVEGDGSE</sequence>